<dbReference type="NCBIfam" id="TIGR00756">
    <property type="entry name" value="PPR"/>
    <property type="match status" value="4"/>
</dbReference>
<feature type="repeat" description="PPR" evidence="3">
    <location>
        <begin position="77"/>
        <end position="111"/>
    </location>
</feature>
<dbReference type="Proteomes" id="UP000233551">
    <property type="component" value="Unassembled WGS sequence"/>
</dbReference>
<dbReference type="EMBL" id="MTKT01003433">
    <property type="protein sequence ID" value="OWM74764.1"/>
    <property type="molecule type" value="Genomic_DNA"/>
</dbReference>
<dbReference type="Proteomes" id="UP000197138">
    <property type="component" value="Unassembled WGS sequence"/>
</dbReference>
<evidence type="ECO:0000256" key="1">
    <source>
        <dbReference type="ARBA" id="ARBA00006643"/>
    </source>
</evidence>
<protein>
    <recommendedName>
        <fullName evidence="8">Pentatricopeptide repeat-containing protein At5g15300</fullName>
    </recommendedName>
</protein>
<evidence type="ECO:0000256" key="2">
    <source>
        <dbReference type="ARBA" id="ARBA00022737"/>
    </source>
</evidence>
<dbReference type="FunFam" id="1.25.40.10:FF:000470">
    <property type="entry name" value="Pentatricopeptide repeat-containing protein At5g66520"/>
    <property type="match status" value="1"/>
</dbReference>
<dbReference type="GO" id="GO:0009451">
    <property type="term" value="P:RNA modification"/>
    <property type="evidence" value="ECO:0007669"/>
    <property type="project" value="InterPro"/>
</dbReference>
<dbReference type="InterPro" id="IPR046848">
    <property type="entry name" value="E_motif"/>
</dbReference>
<gene>
    <name evidence="4" type="ORF">CDL15_Pgr004531</name>
    <name evidence="5" type="ORF">CRG98_025498</name>
</gene>
<dbReference type="FunFam" id="1.25.40.10:FF:000333">
    <property type="entry name" value="Pentatricopeptide repeat-containing protein"/>
    <property type="match status" value="1"/>
</dbReference>
<evidence type="ECO:0000313" key="7">
    <source>
        <dbReference type="Proteomes" id="UP000233551"/>
    </source>
</evidence>
<feature type="repeat" description="PPR" evidence="3">
    <location>
        <begin position="210"/>
        <end position="244"/>
    </location>
</feature>
<dbReference type="Pfam" id="PF01535">
    <property type="entry name" value="PPR"/>
    <property type="match status" value="4"/>
</dbReference>
<dbReference type="PANTHER" id="PTHR47926:SF391">
    <property type="entry name" value="TETRATRICOPEPTIDE-LIKE HELICAL DOMAIN SUPERFAMILY"/>
    <property type="match status" value="1"/>
</dbReference>
<evidence type="ECO:0000313" key="5">
    <source>
        <dbReference type="EMBL" id="PKI54103.1"/>
    </source>
</evidence>
<feature type="repeat" description="PPR" evidence="3">
    <location>
        <begin position="343"/>
        <end position="377"/>
    </location>
</feature>
<dbReference type="Gene3D" id="1.25.40.10">
    <property type="entry name" value="Tetratricopeptide repeat domain"/>
    <property type="match status" value="3"/>
</dbReference>
<dbReference type="Pfam" id="PF12854">
    <property type="entry name" value="PPR_1"/>
    <property type="match status" value="1"/>
</dbReference>
<evidence type="ECO:0000256" key="3">
    <source>
        <dbReference type="PROSITE-ProRule" id="PRU00708"/>
    </source>
</evidence>
<dbReference type="InterPro" id="IPR046960">
    <property type="entry name" value="PPR_At4g14850-like_plant"/>
</dbReference>
<sequence>MIRKRTNDRSANRHQRSPLWRHCATLRSLKQIHATLIVKGFTSDPSAVRELIFAAAMVVPGAVGYALKVFDRIPEPDTFTWNTMIRGAAQSLKPRSAVSLYTRMENGASVRPDRFTFPFAIKACTKLGLAPLGFSIHGRVVKFGFESNTNVRNTLIYFHANCGELGIARELFEASGKAEVVAWSALTAGYARRGELGIARELFNEMPVKDLVSWNVMITGYAKRGQMEEARKLFDEAPQRDVVTWNAMIAGYVLGKSNDKAFEMFEEMRLVGEMPDDVTMLSLLSACAELGDLEIGTRMHQLLQQLGEGDLSTLVGNALIDMYAKCGSIERAFEVFCVMKERDVSTWNSAIGGLAFHGHAERSISLFKKMLRLKIPPDEITLVGVLIACSHAGKVKEGRQYFNLMSEEYDIKPNIRHYGCMVDLFGRAGLLKEAFEFVETMEIPPNAIIWRTLLGACRIHGNVELGELANERLLRMRHDESGDYVLLSNLYALKGDWNGAEKVRKSMDDSGIMKGTGYSLIEADDDRALMHYLFNMNSKG</sequence>
<organism evidence="4 6">
    <name type="scientific">Punica granatum</name>
    <name type="common">Pomegranate</name>
    <dbReference type="NCBI Taxonomy" id="22663"/>
    <lineage>
        <taxon>Eukaryota</taxon>
        <taxon>Viridiplantae</taxon>
        <taxon>Streptophyta</taxon>
        <taxon>Embryophyta</taxon>
        <taxon>Tracheophyta</taxon>
        <taxon>Spermatophyta</taxon>
        <taxon>Magnoliopsida</taxon>
        <taxon>eudicotyledons</taxon>
        <taxon>Gunneridae</taxon>
        <taxon>Pentapetalae</taxon>
        <taxon>rosids</taxon>
        <taxon>malvids</taxon>
        <taxon>Myrtales</taxon>
        <taxon>Lythraceae</taxon>
        <taxon>Punica</taxon>
    </lineage>
</organism>
<evidence type="ECO:0008006" key="8">
    <source>
        <dbReference type="Google" id="ProtNLM"/>
    </source>
</evidence>
<dbReference type="InterPro" id="IPR011990">
    <property type="entry name" value="TPR-like_helical_dom_sf"/>
</dbReference>
<dbReference type="InterPro" id="IPR002885">
    <property type="entry name" value="PPR_rpt"/>
</dbReference>
<reference evidence="4" key="2">
    <citation type="submission" date="2017-06" db="EMBL/GenBank/DDBJ databases">
        <title>The pomegranate genome and the genomics of punicalagin biosynthesis.</title>
        <authorList>
            <person name="Xu C."/>
        </authorList>
    </citation>
    <scope>NUCLEOTIDE SEQUENCE [LARGE SCALE GENOMIC DNA]</scope>
    <source>
        <tissue evidence="4">Fresh leaf</tissue>
    </source>
</reference>
<dbReference type="GO" id="GO:0003723">
    <property type="term" value="F:RNA binding"/>
    <property type="evidence" value="ECO:0007669"/>
    <property type="project" value="InterPro"/>
</dbReference>
<dbReference type="PANTHER" id="PTHR47926">
    <property type="entry name" value="PENTATRICOPEPTIDE REPEAT-CONTAINING PROTEIN"/>
    <property type="match status" value="1"/>
</dbReference>
<dbReference type="AlphaFoldDB" id="A0A218WPJ8"/>
<evidence type="ECO:0000313" key="4">
    <source>
        <dbReference type="EMBL" id="OWM74764.1"/>
    </source>
</evidence>
<proteinExistence type="inferred from homology"/>
<dbReference type="STRING" id="22663.A0A218WPJ8"/>
<evidence type="ECO:0000313" key="6">
    <source>
        <dbReference type="Proteomes" id="UP000197138"/>
    </source>
</evidence>
<name>A0A218WPJ8_PUNGR</name>
<reference evidence="5 7" key="3">
    <citation type="submission" date="2017-11" db="EMBL/GenBank/DDBJ databases">
        <title>De-novo sequencing of pomegranate (Punica granatum L.) genome.</title>
        <authorList>
            <person name="Akparov Z."/>
            <person name="Amiraslanov A."/>
            <person name="Hajiyeva S."/>
            <person name="Abbasov M."/>
            <person name="Kaur K."/>
            <person name="Hamwieh A."/>
            <person name="Solovyev V."/>
            <person name="Salamov A."/>
            <person name="Braich B."/>
            <person name="Kosarev P."/>
            <person name="Mahmoud A."/>
            <person name="Hajiyev E."/>
            <person name="Babayeva S."/>
            <person name="Izzatullayeva V."/>
            <person name="Mammadov A."/>
            <person name="Mammadov A."/>
            <person name="Sharifova S."/>
            <person name="Ojaghi J."/>
            <person name="Eynullazada K."/>
            <person name="Bayramov B."/>
            <person name="Abdulazimova A."/>
            <person name="Shahmuradov I."/>
        </authorList>
    </citation>
    <scope>NUCLEOTIDE SEQUENCE [LARGE SCALE GENOMIC DNA]</scope>
    <source>
        <strain evidence="5">AG2017</strain>
        <strain evidence="7">cv. AG2017</strain>
        <tissue evidence="5">Leaf</tissue>
    </source>
</reference>
<dbReference type="EMBL" id="PGOL01001809">
    <property type="protein sequence ID" value="PKI54103.1"/>
    <property type="molecule type" value="Genomic_DNA"/>
</dbReference>
<feature type="repeat" description="PPR" evidence="3">
    <location>
        <begin position="312"/>
        <end position="342"/>
    </location>
</feature>
<dbReference type="Pfam" id="PF13041">
    <property type="entry name" value="PPR_2"/>
    <property type="match status" value="2"/>
</dbReference>
<dbReference type="Pfam" id="PF20431">
    <property type="entry name" value="E_motif"/>
    <property type="match status" value="1"/>
</dbReference>
<reference evidence="6" key="1">
    <citation type="journal article" date="2017" name="Plant J.">
        <title>The pomegranate (Punica granatum L.) genome and the genomics of punicalagin biosynthesis.</title>
        <authorList>
            <person name="Qin G."/>
            <person name="Xu C."/>
            <person name="Ming R."/>
            <person name="Tang H."/>
            <person name="Guyot R."/>
            <person name="Kramer E.M."/>
            <person name="Hu Y."/>
            <person name="Yi X."/>
            <person name="Qi Y."/>
            <person name="Xu X."/>
            <person name="Gao Z."/>
            <person name="Pan H."/>
            <person name="Jian J."/>
            <person name="Tian Y."/>
            <person name="Yue Z."/>
            <person name="Xu Y."/>
        </authorList>
    </citation>
    <scope>NUCLEOTIDE SEQUENCE [LARGE SCALE GENOMIC DNA]</scope>
    <source>
        <strain evidence="6">cv. Dabenzi</strain>
    </source>
</reference>
<dbReference type="FunFam" id="1.25.40.10:FF:000090">
    <property type="entry name" value="Pentatricopeptide repeat-containing protein, chloroplastic"/>
    <property type="match status" value="1"/>
</dbReference>
<comment type="similarity">
    <text evidence="1">Belongs to the PPR family. PCMP-H subfamily.</text>
</comment>
<accession>A0A218WPJ8</accession>
<keyword evidence="2" id="KW-0677">Repeat</keyword>
<keyword evidence="7" id="KW-1185">Reference proteome</keyword>
<dbReference type="PROSITE" id="PS51375">
    <property type="entry name" value="PPR"/>
    <property type="match status" value="4"/>
</dbReference>
<comment type="caution">
    <text evidence="4">The sequence shown here is derived from an EMBL/GenBank/DDBJ whole genome shotgun (WGS) entry which is preliminary data.</text>
</comment>